<reference evidence="1" key="1">
    <citation type="journal article" date="2015" name="Nature">
        <title>Complex archaea that bridge the gap between prokaryotes and eukaryotes.</title>
        <authorList>
            <person name="Spang A."/>
            <person name="Saw J.H."/>
            <person name="Jorgensen S.L."/>
            <person name="Zaremba-Niedzwiedzka K."/>
            <person name="Martijn J."/>
            <person name="Lind A.E."/>
            <person name="van Eijk R."/>
            <person name="Schleper C."/>
            <person name="Guy L."/>
            <person name="Ettema T.J."/>
        </authorList>
    </citation>
    <scope>NUCLEOTIDE SEQUENCE</scope>
</reference>
<proteinExistence type="predicted"/>
<protein>
    <submittedName>
        <fullName evidence="1">Uncharacterized protein</fullName>
    </submittedName>
</protein>
<evidence type="ECO:0000313" key="1">
    <source>
        <dbReference type="EMBL" id="KKK47174.1"/>
    </source>
</evidence>
<accession>A0A0F8XYX7</accession>
<organism evidence="1">
    <name type="scientific">marine sediment metagenome</name>
    <dbReference type="NCBI Taxonomy" id="412755"/>
    <lineage>
        <taxon>unclassified sequences</taxon>
        <taxon>metagenomes</taxon>
        <taxon>ecological metagenomes</taxon>
    </lineage>
</organism>
<dbReference type="AlphaFoldDB" id="A0A0F8XYX7"/>
<gene>
    <name evidence="1" type="ORF">LCGC14_3157870</name>
</gene>
<dbReference type="EMBL" id="LAZR01069713">
    <property type="protein sequence ID" value="KKK47174.1"/>
    <property type="molecule type" value="Genomic_DNA"/>
</dbReference>
<name>A0A0F8XYX7_9ZZZZ</name>
<comment type="caution">
    <text evidence="1">The sequence shown here is derived from an EMBL/GenBank/DDBJ whole genome shotgun (WGS) entry which is preliminary data.</text>
</comment>
<sequence length="105" mass="12388">MQYRKKPVVIEAFQMTEARRRDNSEWPEWLHRAWNMEGEGALFINSDDPQRQRLCIGTLEGVHKVDWNDWIIRGVKGELYPCKPDIFEATYEVDIGEEAPTRIPI</sequence>